<dbReference type="InterPro" id="IPR018076">
    <property type="entry name" value="T2SS_GspF_dom"/>
</dbReference>
<reference evidence="13" key="1">
    <citation type="submission" date="2015-10" db="EMBL/GenBank/DDBJ databases">
        <title>Analysis of five complete genome sequences for members of the class Peribacteria in the recently recognized Peregrinibacteria bacterial phylum.</title>
        <authorList>
            <person name="Anantharaman K."/>
            <person name="Brown C.T."/>
            <person name="Burstein D."/>
            <person name="Castelle C.J."/>
            <person name="Probst A.J."/>
            <person name="Thomas B.C."/>
            <person name="Williams K.H."/>
            <person name="Banfield J.F."/>
        </authorList>
    </citation>
    <scope>NUCLEOTIDE SEQUENCE [LARGE SCALE GENOMIC DNA]</scope>
</reference>
<evidence type="ECO:0000256" key="4">
    <source>
        <dbReference type="ARBA" id="ARBA00022475"/>
    </source>
</evidence>
<comment type="similarity">
    <text evidence="2 8">Belongs to the GSP F family.</text>
</comment>
<keyword evidence="5 8" id="KW-0812">Transmembrane</keyword>
<protein>
    <submittedName>
        <fullName evidence="12">Type IV pilus assembly protein PilC</fullName>
    </submittedName>
</protein>
<evidence type="ECO:0000256" key="9">
    <source>
        <dbReference type="SAM" id="MobiDB-lite"/>
    </source>
</evidence>
<evidence type="ECO:0000256" key="5">
    <source>
        <dbReference type="ARBA" id="ARBA00022692"/>
    </source>
</evidence>
<dbReference type="GO" id="GO:0009306">
    <property type="term" value="P:protein secretion"/>
    <property type="evidence" value="ECO:0007669"/>
    <property type="project" value="InterPro"/>
</dbReference>
<dbReference type="InterPro" id="IPR001992">
    <property type="entry name" value="T2SS_GspF/T4SS_PilC_CS"/>
</dbReference>
<dbReference type="EMBL" id="CP013065">
    <property type="protein sequence ID" value="ALM13702.1"/>
    <property type="molecule type" value="Genomic_DNA"/>
</dbReference>
<feature type="transmembrane region" description="Helical" evidence="10">
    <location>
        <begin position="372"/>
        <end position="393"/>
    </location>
</feature>
<accession>A0A0S1SI37</accession>
<dbReference type="PANTHER" id="PTHR30012:SF0">
    <property type="entry name" value="TYPE II SECRETION SYSTEM PROTEIN F-RELATED"/>
    <property type="match status" value="1"/>
</dbReference>
<dbReference type="PANTHER" id="PTHR30012">
    <property type="entry name" value="GENERAL SECRETION PATHWAY PROTEIN"/>
    <property type="match status" value="1"/>
</dbReference>
<dbReference type="KEGG" id="prf:PeribacterA2_1038"/>
<name>A0A0S1ST90_9BACT</name>
<keyword evidence="6 10" id="KW-1133">Transmembrane helix</keyword>
<dbReference type="STRING" id="1735162.PeribacterB2_1040"/>
<comment type="subcellular location">
    <subcellularLocation>
        <location evidence="1 8">Cell membrane</location>
        <topology evidence="1 8">Multi-pass membrane protein</topology>
    </subcellularLocation>
</comment>
<evidence type="ECO:0000313" key="12">
    <source>
        <dbReference type="EMBL" id="ALM13702.1"/>
    </source>
</evidence>
<evidence type="ECO:0000256" key="10">
    <source>
        <dbReference type="SAM" id="Phobius"/>
    </source>
</evidence>
<sequence length="401" mass="43910">MAETNNTPAAQPVTPPPATAPEAALPEITPKQQPSRYAAQRQEFRKFLSSLQHLGMGKQRMVFIQSMSLMLTAGLSLVDALKTQLLETRSKAVRTLIQNIITAVESGSPLWKAMDDQSLFSPYEIALVHIGEEGGNLARNMQYLSEQQEKDHALKQKVKMAMIYPSIVVVLVFILIMGLGLFVLPNLVQVLYSLRVELPLATRVVIAFSQFFEAHGVLVTPLLIFALINLFLLGKYTRLRVASQWLVFHTPGIGSLAREATIAQFGVIMGGLLRAGVPLVEALHSLVEVTNIVVYHNFYERLLEHVNAGDSFSKSFAALPESSHLLPISVQQLIVTGERSGALAEVLMKIADMYDKKASETAERLPVILEPLLLIIIGGIVAGIAFAIIVPIYKVVGNIGN</sequence>
<dbReference type="InterPro" id="IPR042094">
    <property type="entry name" value="T2SS_GspF_sf"/>
</dbReference>
<dbReference type="PRINTS" id="PR00812">
    <property type="entry name" value="BCTERIALGSPF"/>
</dbReference>
<evidence type="ECO:0000256" key="8">
    <source>
        <dbReference type="RuleBase" id="RU003923"/>
    </source>
</evidence>
<dbReference type="Pfam" id="PF00482">
    <property type="entry name" value="T2SSF"/>
    <property type="match status" value="2"/>
</dbReference>
<organism evidence="12 13">
    <name type="scientific">Candidatus Peribacter riflensis</name>
    <dbReference type="NCBI Taxonomy" id="1735162"/>
    <lineage>
        <taxon>Bacteria</taxon>
        <taxon>Candidatus Peregrinibacteriota</taxon>
        <taxon>Candidatus Peribacteria</taxon>
        <taxon>Candidatus Peribacterales</taxon>
        <taxon>Candidatus Peribacteraceae</taxon>
        <taxon>Candidatus Peribacter</taxon>
    </lineage>
</organism>
<keyword evidence="3 8" id="KW-0813">Transport</keyword>
<feature type="transmembrane region" description="Helical" evidence="10">
    <location>
        <begin position="204"/>
        <end position="233"/>
    </location>
</feature>
<dbReference type="Gene3D" id="1.20.81.30">
    <property type="entry name" value="Type II secretion system (T2SS), domain F"/>
    <property type="match status" value="2"/>
</dbReference>
<dbReference type="Proteomes" id="UP000069135">
    <property type="component" value="Chromosome"/>
</dbReference>
<feature type="compositionally biased region" description="Low complexity" evidence="9">
    <location>
        <begin position="20"/>
        <end position="30"/>
    </location>
</feature>
<evidence type="ECO:0000259" key="11">
    <source>
        <dbReference type="Pfam" id="PF00482"/>
    </source>
</evidence>
<evidence type="ECO:0000256" key="3">
    <source>
        <dbReference type="ARBA" id="ARBA00022448"/>
    </source>
</evidence>
<reference evidence="12 13" key="2">
    <citation type="journal article" date="2016" name="PeerJ">
        <title>Analysis of five complete genome sequences for members of the class Peribacteria in the recently recognized Peregrinibacteria bacterial phylum.</title>
        <authorList>
            <person name="Anantharaman K."/>
            <person name="Brown C.T."/>
            <person name="Burstein D."/>
            <person name="Castelle C.J."/>
            <person name="Probst A.J."/>
            <person name="Thomas B.C."/>
            <person name="Williams K.H."/>
            <person name="Banfield J.F."/>
        </authorList>
    </citation>
    <scope>NUCLEOTIDE SEQUENCE [LARGE SCALE GENOMIC DNA]</scope>
    <source>
        <strain evidence="12">RIFOXYD1_FULL_PER-ii_59_16</strain>
    </source>
</reference>
<dbReference type="GO" id="GO:0005886">
    <property type="term" value="C:plasma membrane"/>
    <property type="evidence" value="ECO:0007669"/>
    <property type="project" value="UniProtKB-SubCell"/>
</dbReference>
<feature type="domain" description="Type II secretion system protein GspF" evidence="11">
    <location>
        <begin position="63"/>
        <end position="185"/>
    </location>
</feature>
<evidence type="ECO:0000256" key="7">
    <source>
        <dbReference type="ARBA" id="ARBA00023136"/>
    </source>
</evidence>
<keyword evidence="4" id="KW-1003">Cell membrane</keyword>
<evidence type="ECO:0000313" key="13">
    <source>
        <dbReference type="Proteomes" id="UP000069135"/>
    </source>
</evidence>
<keyword evidence="7 10" id="KW-0472">Membrane</keyword>
<feature type="domain" description="Type II secretion system protein GspF" evidence="11">
    <location>
        <begin position="269"/>
        <end position="391"/>
    </location>
</feature>
<dbReference type="InterPro" id="IPR003004">
    <property type="entry name" value="GspF/PilC"/>
</dbReference>
<accession>A0A0S1SNI8</accession>
<evidence type="ECO:0000256" key="6">
    <source>
        <dbReference type="ARBA" id="ARBA00022989"/>
    </source>
</evidence>
<evidence type="ECO:0000256" key="2">
    <source>
        <dbReference type="ARBA" id="ARBA00005745"/>
    </source>
</evidence>
<accession>A0A0S1SPX9</accession>
<proteinExistence type="inferred from homology"/>
<dbReference type="AlphaFoldDB" id="A0A0S1ST90"/>
<accession>A0A0S1SXF7</accession>
<evidence type="ECO:0000256" key="1">
    <source>
        <dbReference type="ARBA" id="ARBA00004651"/>
    </source>
</evidence>
<dbReference type="PROSITE" id="PS00874">
    <property type="entry name" value="T2SP_F"/>
    <property type="match status" value="1"/>
</dbReference>
<accession>A0A0S1ST90</accession>
<feature type="transmembrane region" description="Helical" evidence="10">
    <location>
        <begin position="162"/>
        <end position="184"/>
    </location>
</feature>
<gene>
    <name evidence="12" type="ORF">PeribacterD1_1038</name>
</gene>
<feature type="region of interest" description="Disordered" evidence="9">
    <location>
        <begin position="1"/>
        <end position="36"/>
    </location>
</feature>